<dbReference type="InterPro" id="IPR050351">
    <property type="entry name" value="BphY/WalK/GraS-like"/>
</dbReference>
<evidence type="ECO:0000256" key="12">
    <source>
        <dbReference type="SAM" id="Phobius"/>
    </source>
</evidence>
<dbReference type="InterPro" id="IPR003660">
    <property type="entry name" value="HAMP_dom"/>
</dbReference>
<dbReference type="InterPro" id="IPR003661">
    <property type="entry name" value="HisK_dim/P_dom"/>
</dbReference>
<evidence type="ECO:0000313" key="15">
    <source>
        <dbReference type="EMBL" id="MEL5987472.1"/>
    </source>
</evidence>
<dbReference type="Pfam" id="PF02518">
    <property type="entry name" value="HATPase_c"/>
    <property type="match status" value="1"/>
</dbReference>
<name>A0ABU9LKU0_9BACL</name>
<evidence type="ECO:0000256" key="7">
    <source>
        <dbReference type="ARBA" id="ARBA00022741"/>
    </source>
</evidence>
<keyword evidence="12" id="KW-0812">Transmembrane</keyword>
<gene>
    <name evidence="15" type="ORF">AAF454_03405</name>
</gene>
<evidence type="ECO:0000256" key="2">
    <source>
        <dbReference type="ARBA" id="ARBA00004651"/>
    </source>
</evidence>
<dbReference type="NCBIfam" id="NF046044">
    <property type="entry name" value="PnpS"/>
    <property type="match status" value="1"/>
</dbReference>
<dbReference type="InterPro" id="IPR036097">
    <property type="entry name" value="HisK_dim/P_sf"/>
</dbReference>
<evidence type="ECO:0000313" key="16">
    <source>
        <dbReference type="Proteomes" id="UP001398420"/>
    </source>
</evidence>
<dbReference type="EMBL" id="JBCEWA010000002">
    <property type="protein sequence ID" value="MEL5987472.1"/>
    <property type="molecule type" value="Genomic_DNA"/>
</dbReference>
<comment type="catalytic activity">
    <reaction evidence="1">
        <text>ATP + protein L-histidine = ADP + protein N-phospho-L-histidine.</text>
        <dbReference type="EC" id="2.7.13.3"/>
    </reaction>
</comment>
<dbReference type="Pfam" id="PF08448">
    <property type="entry name" value="PAS_4"/>
    <property type="match status" value="1"/>
</dbReference>
<dbReference type="InterPro" id="IPR000014">
    <property type="entry name" value="PAS"/>
</dbReference>
<dbReference type="PROSITE" id="PS50109">
    <property type="entry name" value="HIS_KIN"/>
    <property type="match status" value="1"/>
</dbReference>
<protein>
    <recommendedName>
        <fullName evidence="3">histidine kinase</fullName>
        <ecNumber evidence="3">2.7.13.3</ecNumber>
    </recommendedName>
</protein>
<dbReference type="Gene3D" id="6.10.340.10">
    <property type="match status" value="1"/>
</dbReference>
<dbReference type="EC" id="2.7.13.3" evidence="3"/>
<comment type="caution">
    <text evidence="15">The sequence shown here is derived from an EMBL/GenBank/DDBJ whole genome shotgun (WGS) entry which is preliminary data.</text>
</comment>
<keyword evidence="11 12" id="KW-0472">Membrane</keyword>
<feature type="transmembrane region" description="Helical" evidence="12">
    <location>
        <begin position="87"/>
        <end position="106"/>
    </location>
</feature>
<dbReference type="InterPro" id="IPR003594">
    <property type="entry name" value="HATPase_dom"/>
</dbReference>
<dbReference type="PANTHER" id="PTHR45453:SF1">
    <property type="entry name" value="PHOSPHATE REGULON SENSOR PROTEIN PHOR"/>
    <property type="match status" value="1"/>
</dbReference>
<keyword evidence="7" id="KW-0547">Nucleotide-binding</keyword>
<dbReference type="Pfam" id="PF00512">
    <property type="entry name" value="HisKA"/>
    <property type="match status" value="1"/>
</dbReference>
<keyword evidence="10" id="KW-0902">Two-component regulatory system</keyword>
<sequence length="512" mass="58072">MNTLKVRLLIAFACLYAAILAGLGFVLGQLFPVYMENTVRSNLQEAQQHLSDYFTSEKIPITDKQQQELVKQLPDSFLSNDLITTRWHFWLILVIVLFIAFVLLMFTTNRLLKKLSLSVEHVTQTALELAQGNYRARAYESSDVATTALSKSINVLARNLQDMTMIREIEQERLKTLINNMGSALIMIGREGEISVVNDGFLKLFNKNHDDVKKHVFRELGVDENLEEFVDHVFMTETPYRKQIEITVHQQIKHMEVYGAPVIGAHGHWLGVVIVMHDITELKNLEQVRKDFVANVSHELRTPITSIKGFSETLLDGAYQDEETLLSFLEIMYKESNRLQMLVQDLLELSKIEKEGFKVDVAPTSFNAIVKSAMEMAHIQIEEKNMDVHLEEEGEVRVLGDANRLTQIVVNLLANAVSYSKPDKRIDLKVLTHGEYGVVEIADQGIGIKQAEIPRIFERFYRVDRARSRNSGGTGLGLAIVKHLVEAHNGRIIVKSEEGVGTTMRIYIPLAS</sequence>
<dbReference type="SMART" id="SM00388">
    <property type="entry name" value="HisKA"/>
    <property type="match status" value="1"/>
</dbReference>
<accession>A0ABU9LKU0</accession>
<dbReference type="NCBIfam" id="TIGR00229">
    <property type="entry name" value="sensory_box"/>
    <property type="match status" value="1"/>
</dbReference>
<dbReference type="PANTHER" id="PTHR45453">
    <property type="entry name" value="PHOSPHATE REGULON SENSOR PROTEIN PHOR"/>
    <property type="match status" value="1"/>
</dbReference>
<reference evidence="15 16" key="1">
    <citation type="submission" date="2024-04" db="EMBL/GenBank/DDBJ databases">
        <authorList>
            <person name="Wu Y.S."/>
            <person name="Zhang L."/>
        </authorList>
    </citation>
    <scope>NUCLEOTIDE SEQUENCE [LARGE SCALE GENOMIC DNA]</scope>
    <source>
        <strain evidence="15 16">KG-01</strain>
    </source>
</reference>
<dbReference type="SMART" id="SM00091">
    <property type="entry name" value="PAS"/>
    <property type="match status" value="1"/>
</dbReference>
<keyword evidence="5" id="KW-0597">Phosphoprotein</keyword>
<keyword evidence="12" id="KW-1133">Transmembrane helix</keyword>
<keyword evidence="9 15" id="KW-0067">ATP-binding</keyword>
<dbReference type="Gene3D" id="1.10.287.130">
    <property type="match status" value="1"/>
</dbReference>
<comment type="subcellular location">
    <subcellularLocation>
        <location evidence="2">Cell membrane</location>
        <topology evidence="2">Multi-pass membrane protein</topology>
    </subcellularLocation>
</comment>
<evidence type="ECO:0000256" key="3">
    <source>
        <dbReference type="ARBA" id="ARBA00012438"/>
    </source>
</evidence>
<evidence type="ECO:0000256" key="6">
    <source>
        <dbReference type="ARBA" id="ARBA00022679"/>
    </source>
</evidence>
<dbReference type="SMART" id="SM00387">
    <property type="entry name" value="HATPase_c"/>
    <property type="match status" value="1"/>
</dbReference>
<feature type="domain" description="Histidine kinase" evidence="13">
    <location>
        <begin position="295"/>
        <end position="512"/>
    </location>
</feature>
<dbReference type="Gene3D" id="3.30.565.10">
    <property type="entry name" value="Histidine kinase-like ATPase, C-terminal domain"/>
    <property type="match status" value="1"/>
</dbReference>
<dbReference type="InterPro" id="IPR035965">
    <property type="entry name" value="PAS-like_dom_sf"/>
</dbReference>
<evidence type="ECO:0000259" key="13">
    <source>
        <dbReference type="PROSITE" id="PS50109"/>
    </source>
</evidence>
<dbReference type="SUPFAM" id="SSF55785">
    <property type="entry name" value="PYP-like sensor domain (PAS domain)"/>
    <property type="match status" value="1"/>
</dbReference>
<dbReference type="PROSITE" id="PS50885">
    <property type="entry name" value="HAMP"/>
    <property type="match status" value="1"/>
</dbReference>
<keyword evidence="16" id="KW-1185">Reference proteome</keyword>
<dbReference type="InterPro" id="IPR036890">
    <property type="entry name" value="HATPase_C_sf"/>
</dbReference>
<dbReference type="RefSeq" id="WP_121177874.1">
    <property type="nucleotide sequence ID" value="NZ_CP147847.1"/>
</dbReference>
<evidence type="ECO:0000256" key="10">
    <source>
        <dbReference type="ARBA" id="ARBA00023012"/>
    </source>
</evidence>
<organism evidence="15 16">
    <name type="scientific">Kurthia gibsonii</name>
    <dbReference type="NCBI Taxonomy" id="33946"/>
    <lineage>
        <taxon>Bacteria</taxon>
        <taxon>Bacillati</taxon>
        <taxon>Bacillota</taxon>
        <taxon>Bacilli</taxon>
        <taxon>Bacillales</taxon>
        <taxon>Caryophanaceae</taxon>
        <taxon>Kurthia</taxon>
    </lineage>
</organism>
<keyword evidence="4" id="KW-1003">Cell membrane</keyword>
<dbReference type="CDD" id="cd00075">
    <property type="entry name" value="HATPase"/>
    <property type="match status" value="1"/>
</dbReference>
<evidence type="ECO:0000256" key="4">
    <source>
        <dbReference type="ARBA" id="ARBA00022475"/>
    </source>
</evidence>
<dbReference type="SUPFAM" id="SSF47384">
    <property type="entry name" value="Homodimeric domain of signal transducing histidine kinase"/>
    <property type="match status" value="1"/>
</dbReference>
<dbReference type="InterPro" id="IPR005467">
    <property type="entry name" value="His_kinase_dom"/>
</dbReference>
<dbReference type="GO" id="GO:0005524">
    <property type="term" value="F:ATP binding"/>
    <property type="evidence" value="ECO:0007669"/>
    <property type="project" value="UniProtKB-KW"/>
</dbReference>
<dbReference type="InterPro" id="IPR013656">
    <property type="entry name" value="PAS_4"/>
</dbReference>
<evidence type="ECO:0000259" key="14">
    <source>
        <dbReference type="PROSITE" id="PS50885"/>
    </source>
</evidence>
<evidence type="ECO:0000256" key="11">
    <source>
        <dbReference type="ARBA" id="ARBA00023136"/>
    </source>
</evidence>
<dbReference type="InterPro" id="IPR004358">
    <property type="entry name" value="Sig_transdc_His_kin-like_C"/>
</dbReference>
<evidence type="ECO:0000256" key="8">
    <source>
        <dbReference type="ARBA" id="ARBA00022777"/>
    </source>
</evidence>
<evidence type="ECO:0000256" key="5">
    <source>
        <dbReference type="ARBA" id="ARBA00022553"/>
    </source>
</evidence>
<dbReference type="CDD" id="cd00130">
    <property type="entry name" value="PAS"/>
    <property type="match status" value="1"/>
</dbReference>
<proteinExistence type="predicted"/>
<evidence type="ECO:0000256" key="1">
    <source>
        <dbReference type="ARBA" id="ARBA00000085"/>
    </source>
</evidence>
<dbReference type="Proteomes" id="UP001398420">
    <property type="component" value="Unassembled WGS sequence"/>
</dbReference>
<evidence type="ECO:0000256" key="9">
    <source>
        <dbReference type="ARBA" id="ARBA00022840"/>
    </source>
</evidence>
<dbReference type="PRINTS" id="PR00344">
    <property type="entry name" value="BCTRLSENSOR"/>
</dbReference>
<feature type="domain" description="HAMP" evidence="14">
    <location>
        <begin position="113"/>
        <end position="165"/>
    </location>
</feature>
<dbReference type="Gene3D" id="3.30.450.20">
    <property type="entry name" value="PAS domain"/>
    <property type="match status" value="1"/>
</dbReference>
<dbReference type="SUPFAM" id="SSF55874">
    <property type="entry name" value="ATPase domain of HSP90 chaperone/DNA topoisomerase II/histidine kinase"/>
    <property type="match status" value="1"/>
</dbReference>
<keyword evidence="6" id="KW-0808">Transferase</keyword>
<keyword evidence="8" id="KW-0418">Kinase</keyword>
<dbReference type="CDD" id="cd00082">
    <property type="entry name" value="HisKA"/>
    <property type="match status" value="1"/>
</dbReference>